<keyword evidence="2" id="KW-1185">Reference proteome</keyword>
<dbReference type="AlphaFoldDB" id="A0AAP5IBC6"/>
<dbReference type="RefSeq" id="WP_208343897.1">
    <property type="nucleotide sequence ID" value="NZ_CAWQFN010000413.1"/>
</dbReference>
<proteinExistence type="predicted"/>
<protein>
    <submittedName>
        <fullName evidence="1">PatU</fullName>
    </submittedName>
</protein>
<gene>
    <name evidence="1" type="ORF">G7B40_028380</name>
</gene>
<name>A0AAP5IBC6_9CYAN</name>
<comment type="caution">
    <text evidence="1">The sequence shown here is derived from an EMBL/GenBank/DDBJ whole genome shotgun (WGS) entry which is preliminary data.</text>
</comment>
<accession>A0AAP5IBC6</accession>
<evidence type="ECO:0000313" key="1">
    <source>
        <dbReference type="EMBL" id="MDR9898447.1"/>
    </source>
</evidence>
<organism evidence="1 2">
    <name type="scientific">Aetokthonos hydrillicola Thurmond2011</name>
    <dbReference type="NCBI Taxonomy" id="2712845"/>
    <lineage>
        <taxon>Bacteria</taxon>
        <taxon>Bacillati</taxon>
        <taxon>Cyanobacteriota</taxon>
        <taxon>Cyanophyceae</taxon>
        <taxon>Nostocales</taxon>
        <taxon>Hapalosiphonaceae</taxon>
        <taxon>Aetokthonos</taxon>
    </lineage>
</organism>
<dbReference type="Proteomes" id="UP000667802">
    <property type="component" value="Unassembled WGS sequence"/>
</dbReference>
<evidence type="ECO:0000313" key="2">
    <source>
        <dbReference type="Proteomes" id="UP000667802"/>
    </source>
</evidence>
<reference evidence="2" key="1">
    <citation type="journal article" date="2021" name="Science">
        <title>Hunting the eagle killer: A cyanobacterial neurotoxin causes vacuolar myelinopathy.</title>
        <authorList>
            <person name="Breinlinger S."/>
            <person name="Phillips T.J."/>
            <person name="Haram B.N."/>
            <person name="Mares J."/>
            <person name="Martinez Yerena J.A."/>
            <person name="Hrouzek P."/>
            <person name="Sobotka R."/>
            <person name="Henderson W.M."/>
            <person name="Schmieder P."/>
            <person name="Williams S.M."/>
            <person name="Lauderdale J.D."/>
            <person name="Wilde H.D."/>
            <person name="Gerrin W."/>
            <person name="Kust A."/>
            <person name="Washington J.W."/>
            <person name="Wagner C."/>
            <person name="Geier B."/>
            <person name="Liebeke M."/>
            <person name="Enke H."/>
            <person name="Niedermeyer T.H.J."/>
            <person name="Wilde S.B."/>
        </authorList>
    </citation>
    <scope>NUCLEOTIDE SEQUENCE [LARGE SCALE GENOMIC DNA]</scope>
    <source>
        <strain evidence="2">Thurmond2011</strain>
    </source>
</reference>
<dbReference type="EMBL" id="JAALHA020000018">
    <property type="protein sequence ID" value="MDR9898447.1"/>
    <property type="molecule type" value="Genomic_DNA"/>
</dbReference>
<sequence>MNSDSESLLSQLLASLLSINGKNDAITPVCKGVTGEKVLSTKKRTTFLNGVQEELGGVPQTFRLGEIPTVQQRFQTVVKRRLKVHIQDNPPLFPWETQLVEYPERVDQPVMVLASAWGWSAQQYKLHLPIPLPEHIFKQLVDKCQALLESSLPLGAKLVQAVESFFPEDSQAINDVAGLVLRPSYRSGEALDTMPNLEGNYLDLQPRQQMALSLLAAKHLLENLTLPVSTTNPIVERQWLTSAGVLNLKVNYQLTGKLLKKLRVQADLPTKGILKLQGDTSQALAQSTGPGCLSVELLCTEQSQTYTLEVELKEVAQQPLLFVIVPTA</sequence>